<organism evidence="3">
    <name type="scientific">hydrothermal vent metagenome</name>
    <dbReference type="NCBI Taxonomy" id="652676"/>
    <lineage>
        <taxon>unclassified sequences</taxon>
        <taxon>metagenomes</taxon>
        <taxon>ecological metagenomes</taxon>
    </lineage>
</organism>
<dbReference type="HAMAP" id="MF_01139">
    <property type="entry name" value="ISPT"/>
    <property type="match status" value="1"/>
</dbReference>
<dbReference type="Gene3D" id="3.40.1180.10">
    <property type="entry name" value="Decaprenyl diphosphate synthase-like"/>
    <property type="match status" value="1"/>
</dbReference>
<dbReference type="InterPro" id="IPR036424">
    <property type="entry name" value="UPP_synth-like_sf"/>
</dbReference>
<name>A0A3B1BCV7_9ZZZZ</name>
<proteinExistence type="inferred from homology"/>
<sequence>MTTDDTRSKIDKNRLPEHIAIIMDGNGRWAKSRRLPRIAGHRAGVKTVDKIVAYCREIGIKNLTLYSFSSENWSRPEDEVGALMKILKEFVVKELKRMLKEDIRLTVIGRFNDIPSFAREAVADAMKKTAGNTGMTLNLALSYGARDEIARAMKKIGQDIADGTLTPNEIDENKISSCLDTKDLPDPDLLIRTSGEERISNFMLWQIAYTELYFTNKLWPDFEPHDIAEAILAYQQRERRYGKTTEQLTGKRG</sequence>
<dbReference type="AlphaFoldDB" id="A0A3B1BCV7"/>
<dbReference type="NCBIfam" id="NF011405">
    <property type="entry name" value="PRK14830.1"/>
    <property type="match status" value="1"/>
</dbReference>
<evidence type="ECO:0000256" key="1">
    <source>
        <dbReference type="ARBA" id="ARBA00001946"/>
    </source>
</evidence>
<dbReference type="NCBIfam" id="TIGR00055">
    <property type="entry name" value="uppS"/>
    <property type="match status" value="1"/>
</dbReference>
<dbReference type="GO" id="GO:0016094">
    <property type="term" value="P:polyprenol biosynthetic process"/>
    <property type="evidence" value="ECO:0007669"/>
    <property type="project" value="TreeGrafter"/>
</dbReference>
<gene>
    <name evidence="3" type="ORF">MNBD_NITROSPINAE01-1373</name>
</gene>
<dbReference type="GO" id="GO:0008834">
    <property type="term" value="F:ditrans,polycis-undecaprenyl-diphosphate synthase [(2E,6E)-farnesyl-diphosphate specific] activity"/>
    <property type="evidence" value="ECO:0007669"/>
    <property type="project" value="UniProtKB-EC"/>
</dbReference>
<evidence type="ECO:0000256" key="2">
    <source>
        <dbReference type="ARBA" id="ARBA00022679"/>
    </source>
</evidence>
<dbReference type="SUPFAM" id="SSF64005">
    <property type="entry name" value="Undecaprenyl diphosphate synthase"/>
    <property type="match status" value="1"/>
</dbReference>
<dbReference type="PANTHER" id="PTHR10291">
    <property type="entry name" value="DEHYDRODOLICHYL DIPHOSPHATE SYNTHASE FAMILY MEMBER"/>
    <property type="match status" value="1"/>
</dbReference>
<dbReference type="EC" id="2.5.1.31" evidence="3"/>
<accession>A0A3B1BCV7</accession>
<dbReference type="FunFam" id="3.40.1180.10:FF:000001">
    <property type="entry name" value="(2E,6E)-farnesyl-diphosphate-specific ditrans,polycis-undecaprenyl-diphosphate synthase"/>
    <property type="match status" value="1"/>
</dbReference>
<dbReference type="CDD" id="cd00475">
    <property type="entry name" value="Cis_IPPS"/>
    <property type="match status" value="1"/>
</dbReference>
<dbReference type="PROSITE" id="PS01066">
    <property type="entry name" value="UPP_SYNTHASE"/>
    <property type="match status" value="1"/>
</dbReference>
<dbReference type="EMBL" id="UOGC01000021">
    <property type="protein sequence ID" value="VAX16116.1"/>
    <property type="molecule type" value="Genomic_DNA"/>
</dbReference>
<evidence type="ECO:0000313" key="3">
    <source>
        <dbReference type="EMBL" id="VAX16116.1"/>
    </source>
</evidence>
<dbReference type="PANTHER" id="PTHR10291:SF0">
    <property type="entry name" value="DEHYDRODOLICHYL DIPHOSPHATE SYNTHASE 2"/>
    <property type="match status" value="1"/>
</dbReference>
<dbReference type="InterPro" id="IPR001441">
    <property type="entry name" value="UPP_synth-like"/>
</dbReference>
<comment type="cofactor">
    <cofactor evidence="1">
        <name>Mg(2+)</name>
        <dbReference type="ChEBI" id="CHEBI:18420"/>
    </cofactor>
</comment>
<protein>
    <submittedName>
        <fullName evidence="3">Undecaprenyl diphosphate synthase</fullName>
        <ecNumber evidence="3">2.5.1.31</ecNumber>
    </submittedName>
</protein>
<dbReference type="InterPro" id="IPR018520">
    <property type="entry name" value="UPP_synth-like_CS"/>
</dbReference>
<dbReference type="Pfam" id="PF01255">
    <property type="entry name" value="Prenyltransf"/>
    <property type="match status" value="1"/>
</dbReference>
<reference evidence="3" key="1">
    <citation type="submission" date="2018-06" db="EMBL/GenBank/DDBJ databases">
        <authorList>
            <person name="Zhirakovskaya E."/>
        </authorList>
    </citation>
    <scope>NUCLEOTIDE SEQUENCE</scope>
</reference>
<keyword evidence="2 3" id="KW-0808">Transferase</keyword>